<keyword evidence="5" id="KW-0378">Hydrolase</keyword>
<dbReference type="InterPro" id="IPR000086">
    <property type="entry name" value="NUDIX_hydrolase_dom"/>
</dbReference>
<proteinExistence type="predicted"/>
<comment type="catalytic activity">
    <reaction evidence="7">
        <text>UDP-sugar + H2O = UMP + alpha-D-aldose 1-phosphate.</text>
        <dbReference type="EC" id="3.6.1.45"/>
    </reaction>
</comment>
<evidence type="ECO:0000256" key="2">
    <source>
        <dbReference type="ARBA" id="ARBA00004496"/>
    </source>
</evidence>
<evidence type="ECO:0000259" key="12">
    <source>
        <dbReference type="PROSITE" id="PS51462"/>
    </source>
</evidence>
<evidence type="ECO:0000313" key="13">
    <source>
        <dbReference type="Proteomes" id="UP000695007"/>
    </source>
</evidence>
<feature type="domain" description="Nudix hydrolase" evidence="12">
    <location>
        <begin position="54"/>
        <end position="211"/>
    </location>
</feature>
<dbReference type="InterPro" id="IPR004385">
    <property type="entry name" value="NDP_pyrophosphatase"/>
</dbReference>
<evidence type="ECO:0000256" key="6">
    <source>
        <dbReference type="ARBA" id="ARBA00022842"/>
    </source>
</evidence>
<dbReference type="AlphaFoldDB" id="A0AAJ7DXS9"/>
<dbReference type="GO" id="GO:0019693">
    <property type="term" value="P:ribose phosphate metabolic process"/>
    <property type="evidence" value="ECO:0007669"/>
    <property type="project" value="TreeGrafter"/>
</dbReference>
<organism evidence="13 14">
    <name type="scientific">Ceratosolen solmsi marchali</name>
    <dbReference type="NCBI Taxonomy" id="326594"/>
    <lineage>
        <taxon>Eukaryota</taxon>
        <taxon>Metazoa</taxon>
        <taxon>Ecdysozoa</taxon>
        <taxon>Arthropoda</taxon>
        <taxon>Hexapoda</taxon>
        <taxon>Insecta</taxon>
        <taxon>Pterygota</taxon>
        <taxon>Neoptera</taxon>
        <taxon>Endopterygota</taxon>
        <taxon>Hymenoptera</taxon>
        <taxon>Apocrita</taxon>
        <taxon>Proctotrupomorpha</taxon>
        <taxon>Chalcidoidea</taxon>
        <taxon>Agaonidae</taxon>
        <taxon>Agaoninae</taxon>
        <taxon>Ceratosolen</taxon>
    </lineage>
</organism>
<dbReference type="Gene3D" id="3.90.79.10">
    <property type="entry name" value="Nucleoside Triphosphate Pyrophosphohydrolase"/>
    <property type="match status" value="1"/>
</dbReference>
<evidence type="ECO:0000256" key="8">
    <source>
        <dbReference type="ARBA" id="ARBA00054674"/>
    </source>
</evidence>
<dbReference type="SUPFAM" id="SSF55811">
    <property type="entry name" value="Nudix"/>
    <property type="match status" value="1"/>
</dbReference>
<comment type="subunit">
    <text evidence="3">Homodimer.</text>
</comment>
<dbReference type="GeneID" id="105364145"/>
<dbReference type="PROSITE" id="PS51462">
    <property type="entry name" value="NUDIX"/>
    <property type="match status" value="1"/>
</dbReference>
<accession>A0AAJ7DXS9</accession>
<protein>
    <recommendedName>
        <fullName evidence="10">Uridine diphosphate glucose pyrophosphatase NUDT14</fullName>
        <ecNumber evidence="9">3.6.1.45</ecNumber>
    </recommendedName>
    <alternativeName>
        <fullName evidence="11">Nucleoside diphosphate-linked moiety X motif 14</fullName>
    </alternativeName>
</protein>
<dbReference type="GO" id="GO:0046872">
    <property type="term" value="F:metal ion binding"/>
    <property type="evidence" value="ECO:0007669"/>
    <property type="project" value="InterPro"/>
</dbReference>
<dbReference type="CDD" id="cd18887">
    <property type="entry name" value="NUDIX_UGPPase_Nudt14"/>
    <property type="match status" value="1"/>
</dbReference>
<comment type="subcellular location">
    <subcellularLocation>
        <location evidence="2">Cytoplasm</location>
    </subcellularLocation>
</comment>
<dbReference type="GO" id="GO:0006753">
    <property type="term" value="P:nucleoside phosphate metabolic process"/>
    <property type="evidence" value="ECO:0007669"/>
    <property type="project" value="TreeGrafter"/>
</dbReference>
<evidence type="ECO:0000256" key="3">
    <source>
        <dbReference type="ARBA" id="ARBA00011738"/>
    </source>
</evidence>
<dbReference type="PANTHER" id="PTHR11839">
    <property type="entry name" value="UDP/ADP-SUGAR PYROPHOSPHATASE"/>
    <property type="match status" value="1"/>
</dbReference>
<evidence type="ECO:0000256" key="11">
    <source>
        <dbReference type="ARBA" id="ARBA00080475"/>
    </source>
</evidence>
<dbReference type="PANTHER" id="PTHR11839:SF15">
    <property type="entry name" value="URIDINE DIPHOSPHATE GLUCOSE PYROPHOSPHATASE NUDT14"/>
    <property type="match status" value="1"/>
</dbReference>
<reference evidence="14" key="1">
    <citation type="submission" date="2025-08" db="UniProtKB">
        <authorList>
            <consortium name="RefSeq"/>
        </authorList>
    </citation>
    <scope>IDENTIFICATION</scope>
</reference>
<evidence type="ECO:0000313" key="14">
    <source>
        <dbReference type="RefSeq" id="XP_011500311.1"/>
    </source>
</evidence>
<dbReference type="RefSeq" id="XP_011500311.1">
    <property type="nucleotide sequence ID" value="XM_011502009.1"/>
</dbReference>
<keyword evidence="6" id="KW-0460">Magnesium</keyword>
<name>A0AAJ7DXS9_9HYME</name>
<dbReference type="GO" id="GO:0008768">
    <property type="term" value="F:UDP-sugar diphosphatase activity"/>
    <property type="evidence" value="ECO:0007669"/>
    <property type="project" value="UniProtKB-EC"/>
</dbReference>
<comment type="function">
    <text evidence="8">Hydrolyzes UDP-glucose to glucose 1-phosphate and UMP and ADP-ribose to ribose 5-phosphate and AMP. The physiological substrate is probably UDP-glucose. Poor activity on other substrates such as ADP-glucose, CDP-glucose, GDP-glucose and GDP-mannose.</text>
</comment>
<gene>
    <name evidence="14" type="primary">LOC105364145</name>
</gene>
<dbReference type="FunFam" id="3.90.79.10:FF:000035">
    <property type="entry name" value="Uridine diphosphate glucose pyrophosphatase"/>
    <property type="match status" value="1"/>
</dbReference>
<dbReference type="EC" id="3.6.1.45" evidence="9"/>
<evidence type="ECO:0000256" key="4">
    <source>
        <dbReference type="ARBA" id="ARBA00022490"/>
    </source>
</evidence>
<evidence type="ECO:0000256" key="1">
    <source>
        <dbReference type="ARBA" id="ARBA00001946"/>
    </source>
</evidence>
<keyword evidence="13" id="KW-1185">Reference proteome</keyword>
<dbReference type="KEGG" id="csol:105364145"/>
<keyword evidence="4" id="KW-0963">Cytoplasm</keyword>
<evidence type="ECO:0000256" key="9">
    <source>
        <dbReference type="ARBA" id="ARBA00066480"/>
    </source>
</evidence>
<comment type="cofactor">
    <cofactor evidence="1">
        <name>Mg(2+)</name>
        <dbReference type="ChEBI" id="CHEBI:18420"/>
    </cofactor>
</comment>
<sequence length="232" mass="26869">MANKPLEEKNREIRKRIVNLTDVRFAPLSNSMYLQPLRMHYIQDGKKKIWDFMKAYDSVVILIFNRSRKKLVFVKQFRPASYCACIPINKRRGKVVDLQQYPPTLGLTIELCCGAVDKDKSLIEIARDEVREECGYEVPLSTLNKIVNYTFVGSTTSKETLFYAEVTDEMNIHSEEAQSKGELIEVIEMSINEVNNYITSDEVESPPSLLNAVYWFLINKKHLYSKAEKSRL</sequence>
<dbReference type="InterPro" id="IPR015797">
    <property type="entry name" value="NUDIX_hydrolase-like_dom_sf"/>
</dbReference>
<dbReference type="NCBIfam" id="TIGR00052">
    <property type="entry name" value="nudix-type nucleoside diphosphatase, YffH/AdpP family"/>
    <property type="match status" value="1"/>
</dbReference>
<evidence type="ECO:0000256" key="7">
    <source>
        <dbReference type="ARBA" id="ARBA00051086"/>
    </source>
</evidence>
<dbReference type="GO" id="GO:0005737">
    <property type="term" value="C:cytoplasm"/>
    <property type="evidence" value="ECO:0007669"/>
    <property type="project" value="UniProtKB-SubCell"/>
</dbReference>
<evidence type="ECO:0000256" key="10">
    <source>
        <dbReference type="ARBA" id="ARBA00071467"/>
    </source>
</evidence>
<dbReference type="Proteomes" id="UP000695007">
    <property type="component" value="Unplaced"/>
</dbReference>
<evidence type="ECO:0000256" key="5">
    <source>
        <dbReference type="ARBA" id="ARBA00022801"/>
    </source>
</evidence>